<keyword evidence="3" id="KW-0240">DNA-directed RNA polymerase</keyword>
<sequence length="112" mass="13082">MMDNETKLRQQRKKSNVDTKKKPAESAEQEQTADVEEQDLKREDKQLRSWFWRPTRWVPIWLRIIIVLALIALAAAVGAMIGYAIIGDGGDMMDVFNRDTWNHIYDIIYDSI</sequence>
<dbReference type="AlphaFoldDB" id="A0A1H0GKK2"/>
<proteinExistence type="predicted"/>
<evidence type="ECO:0000313" key="3">
    <source>
        <dbReference type="EMBL" id="SDO07370.1"/>
    </source>
</evidence>
<dbReference type="InterPro" id="IPR024596">
    <property type="entry name" value="RNApol_su_b/EpuA"/>
</dbReference>
<evidence type="ECO:0000313" key="4">
    <source>
        <dbReference type="Proteomes" id="UP000198778"/>
    </source>
</evidence>
<dbReference type="STRING" id="745820.SAMN04488053_106145"/>
<gene>
    <name evidence="3" type="ORF">SAMN04488053_106145</name>
</gene>
<dbReference type="Proteomes" id="UP000198778">
    <property type="component" value="Unassembled WGS sequence"/>
</dbReference>
<name>A0A1H0GKK2_9BACI</name>
<feature type="transmembrane region" description="Helical" evidence="2">
    <location>
        <begin position="60"/>
        <end position="86"/>
    </location>
</feature>
<accession>A0A1H0GKK2</accession>
<keyword evidence="4" id="KW-1185">Reference proteome</keyword>
<dbReference type="RefSeq" id="WP_244516799.1">
    <property type="nucleotide sequence ID" value="NZ_FNIL01000006.1"/>
</dbReference>
<organism evidence="3 4">
    <name type="scientific">Alkalicoccus daliensis</name>
    <dbReference type="NCBI Taxonomy" id="745820"/>
    <lineage>
        <taxon>Bacteria</taxon>
        <taxon>Bacillati</taxon>
        <taxon>Bacillota</taxon>
        <taxon>Bacilli</taxon>
        <taxon>Bacillales</taxon>
        <taxon>Bacillaceae</taxon>
        <taxon>Alkalicoccus</taxon>
    </lineage>
</organism>
<keyword evidence="2" id="KW-0472">Membrane</keyword>
<keyword evidence="3" id="KW-0804">Transcription</keyword>
<keyword evidence="2" id="KW-0812">Transmembrane</keyword>
<dbReference type="Pfam" id="PF11772">
    <property type="entry name" value="EpuA"/>
    <property type="match status" value="1"/>
</dbReference>
<evidence type="ECO:0000256" key="1">
    <source>
        <dbReference type="SAM" id="MobiDB-lite"/>
    </source>
</evidence>
<reference evidence="4" key="1">
    <citation type="submission" date="2016-10" db="EMBL/GenBank/DDBJ databases">
        <authorList>
            <person name="Varghese N."/>
            <person name="Submissions S."/>
        </authorList>
    </citation>
    <scope>NUCLEOTIDE SEQUENCE [LARGE SCALE GENOMIC DNA]</scope>
    <source>
        <strain evidence="4">CGMCC 1.10369</strain>
    </source>
</reference>
<evidence type="ECO:0000256" key="2">
    <source>
        <dbReference type="SAM" id="Phobius"/>
    </source>
</evidence>
<dbReference type="EMBL" id="FNIL01000006">
    <property type="protein sequence ID" value="SDO07370.1"/>
    <property type="molecule type" value="Genomic_DNA"/>
</dbReference>
<dbReference type="GO" id="GO:0000428">
    <property type="term" value="C:DNA-directed RNA polymerase complex"/>
    <property type="evidence" value="ECO:0007669"/>
    <property type="project" value="UniProtKB-KW"/>
</dbReference>
<protein>
    <submittedName>
        <fullName evidence="3">DNA-directed RNA polymerase subunit beta</fullName>
    </submittedName>
</protein>
<feature type="region of interest" description="Disordered" evidence="1">
    <location>
        <begin position="1"/>
        <end position="39"/>
    </location>
</feature>
<feature type="compositionally biased region" description="Acidic residues" evidence="1">
    <location>
        <begin position="27"/>
        <end position="37"/>
    </location>
</feature>
<keyword evidence="2" id="KW-1133">Transmembrane helix</keyword>
<feature type="compositionally biased region" description="Basic and acidic residues" evidence="1">
    <location>
        <begin position="15"/>
        <end position="25"/>
    </location>
</feature>